<dbReference type="PANTHER" id="PTHR24407">
    <property type="entry name" value="PROTEIN KINASE DOMAIN-CONTAINING PROTEIN"/>
    <property type="match status" value="1"/>
</dbReference>
<accession>A0A7M7NDT1</accession>
<feature type="region of interest" description="Disordered" evidence="1">
    <location>
        <begin position="179"/>
        <end position="206"/>
    </location>
</feature>
<dbReference type="AlphaFoldDB" id="A0A7M7NDT1"/>
<dbReference type="RefSeq" id="XP_030834864.1">
    <property type="nucleotide sequence ID" value="XM_030979004.1"/>
</dbReference>
<dbReference type="SUPFAM" id="SSF52047">
    <property type="entry name" value="RNI-like"/>
    <property type="match status" value="1"/>
</dbReference>
<dbReference type="PANTHER" id="PTHR24407:SF14">
    <property type="entry name" value="SIR2-LIKE DOMAIN-CONTAINING PROTEIN"/>
    <property type="match status" value="1"/>
</dbReference>
<proteinExistence type="predicted"/>
<protein>
    <submittedName>
        <fullName evidence="2">Uncharacterized protein</fullName>
    </submittedName>
</protein>
<dbReference type="OrthoDB" id="5859025at2759"/>
<dbReference type="EnsemblMetazoa" id="XM_030979004">
    <property type="protein sequence ID" value="XP_030834864"/>
    <property type="gene ID" value="LOC105442833"/>
</dbReference>
<dbReference type="Proteomes" id="UP000007110">
    <property type="component" value="Unassembled WGS sequence"/>
</dbReference>
<evidence type="ECO:0000313" key="2">
    <source>
        <dbReference type="EnsemblMetazoa" id="XP_030834864"/>
    </source>
</evidence>
<organism evidence="2 3">
    <name type="scientific">Strongylocentrotus purpuratus</name>
    <name type="common">Purple sea urchin</name>
    <dbReference type="NCBI Taxonomy" id="7668"/>
    <lineage>
        <taxon>Eukaryota</taxon>
        <taxon>Metazoa</taxon>
        <taxon>Echinodermata</taxon>
        <taxon>Eleutherozoa</taxon>
        <taxon>Echinozoa</taxon>
        <taxon>Echinoidea</taxon>
        <taxon>Euechinoidea</taxon>
        <taxon>Echinacea</taxon>
        <taxon>Camarodonta</taxon>
        <taxon>Echinidea</taxon>
        <taxon>Strongylocentrotidae</taxon>
        <taxon>Strongylocentrotus</taxon>
    </lineage>
</organism>
<dbReference type="InterPro" id="IPR032675">
    <property type="entry name" value="LRR_dom_sf"/>
</dbReference>
<keyword evidence="3" id="KW-1185">Reference proteome</keyword>
<evidence type="ECO:0000313" key="3">
    <source>
        <dbReference type="Proteomes" id="UP000007110"/>
    </source>
</evidence>
<feature type="compositionally biased region" description="Basic and acidic residues" evidence="1">
    <location>
        <begin position="179"/>
        <end position="197"/>
    </location>
</feature>
<dbReference type="InParanoid" id="A0A7M7NDT1"/>
<sequence>MDIWCPTSASAHHLVEALCSMPNLTKLTLWGKEFKESFYSALNAKASTVQVQTVVLAAVRCPTSTSSHHLLDALSSMPNLTDLILNGEKLHEEFYSTLNAKASTLQVKTVVLVDVKCPTSASLHHLVDALSSMPNLTDLIVQGETFREEFYSLLNAKASTLQAKGRTLRIHHRSDYLKPKDSEELDDATKKLREEGCAPKTPPISVKEDEEELVLPVKGNEIPAKKKKK</sequence>
<reference evidence="3" key="1">
    <citation type="submission" date="2015-02" db="EMBL/GenBank/DDBJ databases">
        <title>Genome sequencing for Strongylocentrotus purpuratus.</title>
        <authorList>
            <person name="Murali S."/>
            <person name="Liu Y."/>
            <person name="Vee V."/>
            <person name="English A."/>
            <person name="Wang M."/>
            <person name="Skinner E."/>
            <person name="Han Y."/>
            <person name="Muzny D.M."/>
            <person name="Worley K.C."/>
            <person name="Gibbs R.A."/>
        </authorList>
    </citation>
    <scope>NUCLEOTIDE SEQUENCE</scope>
</reference>
<dbReference type="GeneID" id="105442833"/>
<name>A0A7M7NDT1_STRPU</name>
<reference evidence="2" key="2">
    <citation type="submission" date="2021-01" db="UniProtKB">
        <authorList>
            <consortium name="EnsemblMetazoa"/>
        </authorList>
    </citation>
    <scope>IDENTIFICATION</scope>
</reference>
<dbReference type="KEGG" id="spu:105442833"/>
<dbReference type="Gene3D" id="3.80.10.10">
    <property type="entry name" value="Ribonuclease Inhibitor"/>
    <property type="match status" value="1"/>
</dbReference>
<evidence type="ECO:0000256" key="1">
    <source>
        <dbReference type="SAM" id="MobiDB-lite"/>
    </source>
</evidence>